<accession>A0A9P6DHU2</accession>
<evidence type="ECO:0000313" key="2">
    <source>
        <dbReference type="EMBL" id="KAF9504936.1"/>
    </source>
</evidence>
<proteinExistence type="predicted"/>
<dbReference type="Gene3D" id="3.40.830.10">
    <property type="entry name" value="LigB-like"/>
    <property type="match status" value="1"/>
</dbReference>
<name>A0A9P6DHU2_9AGAM</name>
<reference evidence="2" key="1">
    <citation type="journal article" date="2020" name="Nat. Commun.">
        <title>Large-scale genome sequencing of mycorrhizal fungi provides insights into the early evolution of symbiotic traits.</title>
        <authorList>
            <person name="Miyauchi S."/>
            <person name="Kiss E."/>
            <person name="Kuo A."/>
            <person name="Drula E."/>
            <person name="Kohler A."/>
            <person name="Sanchez-Garcia M."/>
            <person name="Morin E."/>
            <person name="Andreopoulos B."/>
            <person name="Barry K.W."/>
            <person name="Bonito G."/>
            <person name="Buee M."/>
            <person name="Carver A."/>
            <person name="Chen C."/>
            <person name="Cichocki N."/>
            <person name="Clum A."/>
            <person name="Culley D."/>
            <person name="Crous P.W."/>
            <person name="Fauchery L."/>
            <person name="Girlanda M."/>
            <person name="Hayes R.D."/>
            <person name="Keri Z."/>
            <person name="LaButti K."/>
            <person name="Lipzen A."/>
            <person name="Lombard V."/>
            <person name="Magnuson J."/>
            <person name="Maillard F."/>
            <person name="Murat C."/>
            <person name="Nolan M."/>
            <person name="Ohm R.A."/>
            <person name="Pangilinan J."/>
            <person name="Pereira M.F."/>
            <person name="Perotto S."/>
            <person name="Peter M."/>
            <person name="Pfister S."/>
            <person name="Riley R."/>
            <person name="Sitrit Y."/>
            <person name="Stielow J.B."/>
            <person name="Szollosi G."/>
            <person name="Zifcakova L."/>
            <person name="Stursova M."/>
            <person name="Spatafora J.W."/>
            <person name="Tedersoo L."/>
            <person name="Vaario L.M."/>
            <person name="Yamada A."/>
            <person name="Yan M."/>
            <person name="Wang P."/>
            <person name="Xu J."/>
            <person name="Bruns T."/>
            <person name="Baldrian P."/>
            <person name="Vilgalys R."/>
            <person name="Dunand C."/>
            <person name="Henrissat B."/>
            <person name="Grigoriev I.V."/>
            <person name="Hibbett D."/>
            <person name="Nagy L.G."/>
            <person name="Martin F.M."/>
        </authorList>
    </citation>
    <scope>NUCLEOTIDE SEQUENCE</scope>
    <source>
        <strain evidence="2">UP504</strain>
    </source>
</reference>
<feature type="compositionally biased region" description="Polar residues" evidence="1">
    <location>
        <begin position="111"/>
        <end position="122"/>
    </location>
</feature>
<sequence>MLRAIADLEALLGTRGTRLPDSDQVTDTRYHRFYKSVAVSVCAATISFVRDVGFAPYQYPQFVRTLVSSRISPPQLFRSRSPVVSPKPRGPDAPTRTRDRNPYLVIHVDRSNPNPRLSSQPSHDSHPSLPGNPHSLVAPVRIFGYAAMPVTSFPLETPLRVDTANASSSYGMGTTVILVIPRCLGALATDTITTSLTKRNAPLDIASRLAGRVALGRMAFNLFPYECLSLLGYAPSSFEDAPSFLPLSMFGESPSFPIVEMSLDASLSPLKNWAIGKVLTEVRSEGYLSIAGGLTIHSFANNLEAFNINTAKLIIQEFHNAITDTVVLQDPGARRTALESLTNHRVFLLPIPRRGAFYSSCTLRLELERWVDPGCIIRNDIRIRSQRTCFEEAV</sequence>
<gene>
    <name evidence="2" type="ORF">BS47DRAFT_1490010</name>
</gene>
<evidence type="ECO:0000256" key="1">
    <source>
        <dbReference type="SAM" id="MobiDB-lite"/>
    </source>
</evidence>
<evidence type="ECO:0000313" key="3">
    <source>
        <dbReference type="Proteomes" id="UP000886523"/>
    </source>
</evidence>
<dbReference type="AlphaFoldDB" id="A0A9P6DHU2"/>
<dbReference type="EMBL" id="MU129184">
    <property type="protein sequence ID" value="KAF9504936.1"/>
    <property type="molecule type" value="Genomic_DNA"/>
</dbReference>
<dbReference type="Proteomes" id="UP000886523">
    <property type="component" value="Unassembled WGS sequence"/>
</dbReference>
<keyword evidence="3" id="KW-1185">Reference proteome</keyword>
<feature type="region of interest" description="Disordered" evidence="1">
    <location>
        <begin position="76"/>
        <end position="131"/>
    </location>
</feature>
<dbReference type="OrthoDB" id="7396853at2759"/>
<comment type="caution">
    <text evidence="2">The sequence shown here is derived from an EMBL/GenBank/DDBJ whole genome shotgun (WGS) entry which is preliminary data.</text>
</comment>
<dbReference type="SUPFAM" id="SSF53213">
    <property type="entry name" value="LigB-like"/>
    <property type="match status" value="1"/>
</dbReference>
<organism evidence="2 3">
    <name type="scientific">Hydnum rufescens UP504</name>
    <dbReference type="NCBI Taxonomy" id="1448309"/>
    <lineage>
        <taxon>Eukaryota</taxon>
        <taxon>Fungi</taxon>
        <taxon>Dikarya</taxon>
        <taxon>Basidiomycota</taxon>
        <taxon>Agaricomycotina</taxon>
        <taxon>Agaricomycetes</taxon>
        <taxon>Cantharellales</taxon>
        <taxon>Hydnaceae</taxon>
        <taxon>Hydnum</taxon>
    </lineage>
</organism>
<protein>
    <submittedName>
        <fullName evidence="2">Uncharacterized protein</fullName>
    </submittedName>
</protein>